<accession>A0A177TNM0</accession>
<gene>
    <name evidence="1" type="ORF">A4X13_0g6495</name>
</gene>
<dbReference type="EMBL" id="LWDF02000627">
    <property type="protein sequence ID" value="KAE8244557.1"/>
    <property type="molecule type" value="Genomic_DNA"/>
</dbReference>
<evidence type="ECO:0000313" key="2">
    <source>
        <dbReference type="Proteomes" id="UP000077521"/>
    </source>
</evidence>
<keyword evidence="2" id="KW-1185">Reference proteome</keyword>
<reference evidence="1" key="2">
    <citation type="journal article" date="2019" name="IMA Fungus">
        <title>Genome sequencing and comparison of five Tilletia species to identify candidate genes for the detection of regulated species infecting wheat.</title>
        <authorList>
            <person name="Nguyen H.D.T."/>
            <person name="Sultana T."/>
            <person name="Kesanakurti P."/>
            <person name="Hambleton S."/>
        </authorList>
    </citation>
    <scope>NUCLEOTIDE SEQUENCE</scope>
    <source>
        <strain evidence="1">DAOMC 236416</strain>
    </source>
</reference>
<dbReference type="Proteomes" id="UP000077521">
    <property type="component" value="Unassembled WGS sequence"/>
</dbReference>
<proteinExistence type="predicted"/>
<evidence type="ECO:0000313" key="1">
    <source>
        <dbReference type="EMBL" id="KAE8244557.1"/>
    </source>
</evidence>
<dbReference type="AlphaFoldDB" id="A0A177TNM0"/>
<sequence>MSSAENSFESVDSAYSHRYTSSQPKSRCAWPGSLNGTHAMPFLELLKLARIGCEATPDGASTLSALMKQLHVSSEAGQYISSEEMLYHVTIVRDDLARQEQRQVDLPRSSPKTDALLKVRADTLLLEDEIMSAALSLWKATTKIFASYMAEEEGKQVLTTSLIASTNEQQFVLPNIPAVNQCSEAPSDGRTSTGQQLTLAQTPFGLEPEYMSLLNQLVPPPATNAVAFGTSSDYTMEDFIRDLSNPFYSEKMLPGIETGDVVQQSPYSASPPRGCWPFSIVLSQILYVKKVLSVPRMFHELKAAPKEPLTLACLLLYIMVQEEPSHKGRSLCYTMLSDVTPDLALQYSRDEQGQLMIGLMDPAHPFNVIRQTKLGWDYKGKGFRSPQVP</sequence>
<protein>
    <submittedName>
        <fullName evidence="1">Uncharacterized protein</fullName>
    </submittedName>
</protein>
<organism evidence="1 2">
    <name type="scientific">Tilletia indica</name>
    <dbReference type="NCBI Taxonomy" id="43049"/>
    <lineage>
        <taxon>Eukaryota</taxon>
        <taxon>Fungi</taxon>
        <taxon>Dikarya</taxon>
        <taxon>Basidiomycota</taxon>
        <taxon>Ustilaginomycotina</taxon>
        <taxon>Exobasidiomycetes</taxon>
        <taxon>Tilletiales</taxon>
        <taxon>Tilletiaceae</taxon>
        <taxon>Tilletia</taxon>
    </lineage>
</organism>
<name>A0A177TNM0_9BASI</name>
<reference evidence="1" key="1">
    <citation type="submission" date="2016-04" db="EMBL/GenBank/DDBJ databases">
        <authorList>
            <person name="Nguyen H.D."/>
            <person name="Samba Siva P."/>
            <person name="Cullis J."/>
            <person name="Levesque C.A."/>
            <person name="Hambleton S."/>
        </authorList>
    </citation>
    <scope>NUCLEOTIDE SEQUENCE</scope>
    <source>
        <strain evidence="1">DAOMC 236416</strain>
    </source>
</reference>
<comment type="caution">
    <text evidence="1">The sequence shown here is derived from an EMBL/GenBank/DDBJ whole genome shotgun (WGS) entry which is preliminary data.</text>
</comment>